<protein>
    <submittedName>
        <fullName evidence="2">Acetyltransferase, gnat family</fullName>
    </submittedName>
</protein>
<evidence type="ECO:0000313" key="3">
    <source>
        <dbReference type="Proteomes" id="UP000004095"/>
    </source>
</evidence>
<keyword evidence="3" id="KW-1185">Reference proteome</keyword>
<dbReference type="Pfam" id="PF00583">
    <property type="entry name" value="Acetyltransf_1"/>
    <property type="match status" value="1"/>
</dbReference>
<accession>A1ZWV3</accession>
<dbReference type="InterPro" id="IPR000182">
    <property type="entry name" value="GNAT_dom"/>
</dbReference>
<dbReference type="RefSeq" id="WP_002703413.1">
    <property type="nucleotide sequence ID" value="NZ_AAWS01000054.1"/>
</dbReference>
<dbReference type="Gene3D" id="3.40.630.30">
    <property type="match status" value="1"/>
</dbReference>
<name>A1ZWV3_MICM2</name>
<dbReference type="SUPFAM" id="SSF55729">
    <property type="entry name" value="Acyl-CoA N-acyltransferases (Nat)"/>
    <property type="match status" value="1"/>
</dbReference>
<dbReference type="EMBL" id="AAWS01000054">
    <property type="protein sequence ID" value="EAY25130.1"/>
    <property type="molecule type" value="Genomic_DNA"/>
</dbReference>
<dbReference type="InterPro" id="IPR016181">
    <property type="entry name" value="Acyl_CoA_acyltransferase"/>
</dbReference>
<gene>
    <name evidence="2" type="ORF">M23134_05900</name>
</gene>
<dbReference type="GO" id="GO:0016747">
    <property type="term" value="F:acyltransferase activity, transferring groups other than amino-acyl groups"/>
    <property type="evidence" value="ECO:0007669"/>
    <property type="project" value="InterPro"/>
</dbReference>
<reference evidence="2 3" key="1">
    <citation type="submission" date="2007-01" db="EMBL/GenBank/DDBJ databases">
        <authorList>
            <person name="Haygood M."/>
            <person name="Podell S."/>
            <person name="Anderson C."/>
            <person name="Hopkinson B."/>
            <person name="Roe K."/>
            <person name="Barbeau K."/>
            <person name="Gaasterland T."/>
            <person name="Ferriera S."/>
            <person name="Johnson J."/>
            <person name="Kravitz S."/>
            <person name="Beeson K."/>
            <person name="Sutton G."/>
            <person name="Rogers Y.-H."/>
            <person name="Friedman R."/>
            <person name="Frazier M."/>
            <person name="Venter J.C."/>
        </authorList>
    </citation>
    <scope>NUCLEOTIDE SEQUENCE [LARGE SCALE GENOMIC DNA]</scope>
    <source>
        <strain evidence="2 3">ATCC 23134</strain>
    </source>
</reference>
<proteinExistence type="predicted"/>
<dbReference type="AlphaFoldDB" id="A1ZWV3"/>
<dbReference type="PROSITE" id="PS51186">
    <property type="entry name" value="GNAT"/>
    <property type="match status" value="1"/>
</dbReference>
<dbReference type="Proteomes" id="UP000004095">
    <property type="component" value="Unassembled WGS sequence"/>
</dbReference>
<feature type="domain" description="N-acetyltransferase" evidence="1">
    <location>
        <begin position="9"/>
        <end position="157"/>
    </location>
</feature>
<evidence type="ECO:0000259" key="1">
    <source>
        <dbReference type="PROSITE" id="PS51186"/>
    </source>
</evidence>
<dbReference type="CDD" id="cd04301">
    <property type="entry name" value="NAT_SF"/>
    <property type="match status" value="1"/>
</dbReference>
<keyword evidence="2" id="KW-0808">Transferase</keyword>
<comment type="caution">
    <text evidence="2">The sequence shown here is derived from an EMBL/GenBank/DDBJ whole genome shotgun (WGS) entry which is preliminary data.</text>
</comment>
<evidence type="ECO:0000313" key="2">
    <source>
        <dbReference type="EMBL" id="EAY25130.1"/>
    </source>
</evidence>
<dbReference type="eggNOG" id="COG0456">
    <property type="taxonomic scope" value="Bacteria"/>
</dbReference>
<sequence length="157" mass="18604">MKTLLKENIYIETASVQDAELLADLQCKMAWETEEYMLDRNTVLQGLQALFNDVSKGIYYKVTHNEQVIGCMLNTFEWSEWRNGYVLWIQSLYIVPEFRAQGLFKLMYQYLQHKVKADNNLMGIRLYVDKTNVKASQVYKAIGMSDEHYTFFEWLNE</sequence>
<dbReference type="OrthoDB" id="9805924at2"/>
<organism evidence="2 3">
    <name type="scientific">Microscilla marina ATCC 23134</name>
    <dbReference type="NCBI Taxonomy" id="313606"/>
    <lineage>
        <taxon>Bacteria</taxon>
        <taxon>Pseudomonadati</taxon>
        <taxon>Bacteroidota</taxon>
        <taxon>Cytophagia</taxon>
        <taxon>Cytophagales</taxon>
        <taxon>Microscillaceae</taxon>
        <taxon>Microscilla</taxon>
    </lineage>
</organism>